<dbReference type="AlphaFoldDB" id="A0A075HGR5"/>
<reference evidence="1" key="1">
    <citation type="journal article" date="2014" name="Genome Biol. Evol.">
        <title>Pangenome evidence for extensive interdomain horizontal transfer affecting lineage core and shell genes in uncultured planktonic thaumarchaeota and euryarchaeota.</title>
        <authorList>
            <person name="Deschamps P."/>
            <person name="Zivanovic Y."/>
            <person name="Moreira D."/>
            <person name="Rodriguez-Valera F."/>
            <person name="Lopez-Garcia P."/>
        </authorList>
    </citation>
    <scope>NUCLEOTIDE SEQUENCE</scope>
</reference>
<dbReference type="Gene3D" id="3.30.110.150">
    <property type="entry name" value="SepF-like protein"/>
    <property type="match status" value="1"/>
</dbReference>
<dbReference type="InterPro" id="IPR038594">
    <property type="entry name" value="SepF-like_sf"/>
</dbReference>
<accession>A0A075HGR5</accession>
<evidence type="ECO:0008006" key="2">
    <source>
        <dbReference type="Google" id="ProtNLM"/>
    </source>
</evidence>
<protein>
    <recommendedName>
        <fullName evidence="2">Cell division protein SepF</fullName>
    </recommendedName>
</protein>
<dbReference type="EMBL" id="KF900977">
    <property type="protein sequence ID" value="AIF13592.1"/>
    <property type="molecule type" value="Genomic_DNA"/>
</dbReference>
<evidence type="ECO:0000313" key="1">
    <source>
        <dbReference type="EMBL" id="AIF13592.1"/>
    </source>
</evidence>
<name>A0A075HGR5_9EURY</name>
<proteinExistence type="predicted"/>
<sequence>MIQHRRSQDDVQMRPVMARGDAGEPRWIEMPSVSDTPGFILEPGQNYHDLGERYPDAPVPRGIRDAIVHRAVLDDITGVSRVMDWISDGDLVIVEMSNLLTRQLELQTAVERIRDFVEDDISGEVVRLGDTRLLLLPNDFESVKGPERGPSAYY</sequence>
<organism evidence="1">
    <name type="scientific">uncultured marine group II/III euryarchaeote KM3_63_B12</name>
    <dbReference type="NCBI Taxonomy" id="1456474"/>
    <lineage>
        <taxon>Archaea</taxon>
        <taxon>Methanobacteriati</taxon>
        <taxon>Methanobacteriota</taxon>
        <taxon>environmental samples</taxon>
    </lineage>
</organism>